<feature type="region of interest" description="Disordered" evidence="1">
    <location>
        <begin position="39"/>
        <end position="76"/>
    </location>
</feature>
<dbReference type="EMBL" id="LNJQ01000001">
    <property type="protein sequence ID" value="KWZ43312.1"/>
    <property type="molecule type" value="Genomic_DNA"/>
</dbReference>
<evidence type="ECO:0000256" key="1">
    <source>
        <dbReference type="SAM" id="MobiDB-lite"/>
    </source>
</evidence>
<feature type="compositionally biased region" description="Basic and acidic residues" evidence="1">
    <location>
        <begin position="126"/>
        <end position="136"/>
    </location>
</feature>
<keyword evidence="3" id="KW-1185">Reference proteome</keyword>
<feature type="compositionally biased region" description="Pro residues" evidence="1">
    <location>
        <begin position="46"/>
        <end position="73"/>
    </location>
</feature>
<organism evidence="2 3">
    <name type="scientific">Burkholderia savannae</name>
    <dbReference type="NCBI Taxonomy" id="1637837"/>
    <lineage>
        <taxon>Bacteria</taxon>
        <taxon>Pseudomonadati</taxon>
        <taxon>Pseudomonadota</taxon>
        <taxon>Betaproteobacteria</taxon>
        <taxon>Burkholderiales</taxon>
        <taxon>Burkholderiaceae</taxon>
        <taxon>Burkholderia</taxon>
        <taxon>pseudomallei group</taxon>
    </lineage>
</organism>
<comment type="caution">
    <text evidence="2">The sequence shown here is derived from an EMBL/GenBank/DDBJ whole genome shotgun (WGS) entry which is preliminary data.</text>
</comment>
<evidence type="ECO:0000313" key="3">
    <source>
        <dbReference type="Proteomes" id="UP000070255"/>
    </source>
</evidence>
<feature type="region of interest" description="Disordered" evidence="1">
    <location>
        <begin position="126"/>
        <end position="145"/>
    </location>
</feature>
<dbReference type="Proteomes" id="UP000070255">
    <property type="component" value="Unassembled WGS sequence"/>
</dbReference>
<evidence type="ECO:0000313" key="2">
    <source>
        <dbReference type="EMBL" id="KWZ43312.1"/>
    </source>
</evidence>
<reference evidence="2 3" key="1">
    <citation type="submission" date="2015-11" db="EMBL/GenBank/DDBJ databases">
        <authorList>
            <person name="Sahl J."/>
            <person name="Wagner D."/>
            <person name="Keim P."/>
        </authorList>
    </citation>
    <scope>NUCLEOTIDE SEQUENCE [LARGE SCALE GENOMIC DNA]</scope>
    <source>
        <strain evidence="2 3">BDU18</strain>
    </source>
</reference>
<name>A0ABR5TE85_9BURK</name>
<gene>
    <name evidence="2" type="ORF">WS72_10865</name>
</gene>
<sequence>MKRLRAFEHACCIDALDVLDVHRALRRWERAPRALPSVAFPASNARPPPLPPLPPPPSPPPPPPPPPPSPPPPPRRRAAVLHDFLSSRVATVRVEASSLAACRLPLAACRLPLAAHGARILRIDRSAPRAPNDRRNRSSSSLRAHAARSAASTFLDALAAHPTSIRRASDERASQAAANCEYRESTDCRPSAAMQ</sequence>
<proteinExistence type="predicted"/>
<protein>
    <submittedName>
        <fullName evidence="2">Uncharacterized protein</fullName>
    </submittedName>
</protein>
<accession>A0ABR5TE85</accession>